<dbReference type="EMBL" id="FQXU01000005">
    <property type="protein sequence ID" value="SHI00262.1"/>
    <property type="molecule type" value="Genomic_DNA"/>
</dbReference>
<feature type="compositionally biased region" description="Polar residues" evidence="1">
    <location>
        <begin position="66"/>
        <end position="76"/>
    </location>
</feature>
<evidence type="ECO:0008006" key="4">
    <source>
        <dbReference type="Google" id="ProtNLM"/>
    </source>
</evidence>
<sequence>MEKKWKKKAISLTLITTVTVGAPSIFLGCNDPKIQETIGEDTEDTAYHGTGDTPFIFPKNSEIDEQNNNSSGGSSTHVIGYRSTGWLTWKNASTNNDDTKYNSTDKNSKSKGYSSFIRESSSS</sequence>
<protein>
    <recommendedName>
        <fullName evidence="4">Lipoprotein</fullName>
    </recommendedName>
</protein>
<dbReference type="RefSeq" id="WP_073018254.1">
    <property type="nucleotide sequence ID" value="NZ_FQXU01000005.1"/>
</dbReference>
<name>A0A1M5XKS4_9CLOT</name>
<proteinExistence type="predicted"/>
<accession>A0A1M5XKS4</accession>
<feature type="region of interest" description="Disordered" evidence="1">
    <location>
        <begin position="42"/>
        <end position="76"/>
    </location>
</feature>
<evidence type="ECO:0000313" key="2">
    <source>
        <dbReference type="EMBL" id="SHI00262.1"/>
    </source>
</evidence>
<evidence type="ECO:0000313" key="3">
    <source>
        <dbReference type="Proteomes" id="UP000184241"/>
    </source>
</evidence>
<gene>
    <name evidence="2" type="ORF">SAMN02745941_01481</name>
</gene>
<evidence type="ECO:0000256" key="1">
    <source>
        <dbReference type="SAM" id="MobiDB-lite"/>
    </source>
</evidence>
<dbReference type="AlphaFoldDB" id="A0A1M5XKS4"/>
<reference evidence="2 3" key="1">
    <citation type="submission" date="2016-11" db="EMBL/GenBank/DDBJ databases">
        <authorList>
            <person name="Jaros S."/>
            <person name="Januszkiewicz K."/>
            <person name="Wedrychowicz H."/>
        </authorList>
    </citation>
    <scope>NUCLEOTIDE SEQUENCE [LARGE SCALE GENOMIC DNA]</scope>
    <source>
        <strain evidence="2 3">DSM 6191</strain>
    </source>
</reference>
<dbReference type="PROSITE" id="PS51257">
    <property type="entry name" value="PROKAR_LIPOPROTEIN"/>
    <property type="match status" value="1"/>
</dbReference>
<dbReference type="Proteomes" id="UP000184241">
    <property type="component" value="Unassembled WGS sequence"/>
</dbReference>
<organism evidence="2 3">
    <name type="scientific">Clostridium intestinale DSM 6191</name>
    <dbReference type="NCBI Taxonomy" id="1121320"/>
    <lineage>
        <taxon>Bacteria</taxon>
        <taxon>Bacillati</taxon>
        <taxon>Bacillota</taxon>
        <taxon>Clostridia</taxon>
        <taxon>Eubacteriales</taxon>
        <taxon>Clostridiaceae</taxon>
        <taxon>Clostridium</taxon>
    </lineage>
</organism>
<feature type="region of interest" description="Disordered" evidence="1">
    <location>
        <begin position="90"/>
        <end position="123"/>
    </location>
</feature>